<dbReference type="InterPro" id="IPR010982">
    <property type="entry name" value="Lambda_DNA-bd_dom_sf"/>
</dbReference>
<dbReference type="AlphaFoldDB" id="A0A7K1L554"/>
<dbReference type="GO" id="GO:0003677">
    <property type="term" value="F:DNA binding"/>
    <property type="evidence" value="ECO:0007669"/>
    <property type="project" value="InterPro"/>
</dbReference>
<dbReference type="RefSeq" id="WP_156218588.1">
    <property type="nucleotide sequence ID" value="NZ_WOFH01000008.1"/>
</dbReference>
<dbReference type="CDD" id="cd00093">
    <property type="entry name" value="HTH_XRE"/>
    <property type="match status" value="1"/>
</dbReference>
<dbReference type="InterPro" id="IPR011990">
    <property type="entry name" value="TPR-like_helical_dom_sf"/>
</dbReference>
<gene>
    <name evidence="2" type="ORF">GNZ18_22820</name>
</gene>
<dbReference type="SUPFAM" id="SSF47413">
    <property type="entry name" value="lambda repressor-like DNA-binding domains"/>
    <property type="match status" value="1"/>
</dbReference>
<evidence type="ECO:0000313" key="3">
    <source>
        <dbReference type="Proteomes" id="UP000432015"/>
    </source>
</evidence>
<feature type="domain" description="HTH cro/C1-type" evidence="1">
    <location>
        <begin position="45"/>
        <end position="77"/>
    </location>
</feature>
<evidence type="ECO:0000313" key="2">
    <source>
        <dbReference type="EMBL" id="MUN39413.1"/>
    </source>
</evidence>
<organism evidence="2 3">
    <name type="scientific">Actinomadura litoris</name>
    <dbReference type="NCBI Taxonomy" id="2678616"/>
    <lineage>
        <taxon>Bacteria</taxon>
        <taxon>Bacillati</taxon>
        <taxon>Actinomycetota</taxon>
        <taxon>Actinomycetes</taxon>
        <taxon>Streptosporangiales</taxon>
        <taxon>Thermomonosporaceae</taxon>
        <taxon>Actinomadura</taxon>
    </lineage>
</organism>
<dbReference type="Gene3D" id="1.10.260.40">
    <property type="entry name" value="lambda repressor-like DNA-binding domains"/>
    <property type="match status" value="1"/>
</dbReference>
<dbReference type="PROSITE" id="PS50943">
    <property type="entry name" value="HTH_CROC1"/>
    <property type="match status" value="1"/>
</dbReference>
<proteinExistence type="predicted"/>
<comment type="caution">
    <text evidence="2">The sequence shown here is derived from an EMBL/GenBank/DDBJ whole genome shotgun (WGS) entry which is preliminary data.</text>
</comment>
<sequence>MTAEEVPLWSRRLRTAREAKGWDIPEAGEYLWRGLGKSVRRDSARRMIDNWERGRHRPRGRNLRTMCQLLSLDPGSLFDDEDTRACASSEDEAAHLLITLKAEALDLATWAERTNVGDTTVSYLAAATQRLARDYLSKAPAPILAEAAELYRRTADLLRGGRQHLRQSRDLHIIAGQLLAFLSWASSDLGEPSAAEAYASVGWVMAEQADHDALRAMVLTAQSKNAFWEGRYRQAAELARQGQQYAPSTEAKVLLACQEGDAHQALGDLGRAQESQRRAQTAREAITAETEVGGLWACGRARQANYAVGVHLRARDTTSALASVAEAHQAYAAGELWAYGTWAQICLGAATAYVFKGELDHALEELTRLATLVNRLGEVDQHLAHRRFHGSRAALTLRQQITEYQADALTTKAITTGDQ</sequence>
<keyword evidence="3" id="KW-1185">Reference proteome</keyword>
<evidence type="ECO:0000259" key="1">
    <source>
        <dbReference type="PROSITE" id="PS50943"/>
    </source>
</evidence>
<dbReference type="InterPro" id="IPR001387">
    <property type="entry name" value="Cro/C1-type_HTH"/>
</dbReference>
<dbReference type="SUPFAM" id="SSF48452">
    <property type="entry name" value="TPR-like"/>
    <property type="match status" value="1"/>
</dbReference>
<dbReference type="Proteomes" id="UP000432015">
    <property type="component" value="Unassembled WGS sequence"/>
</dbReference>
<reference evidence="2 3" key="1">
    <citation type="submission" date="2019-11" db="EMBL/GenBank/DDBJ databases">
        <authorList>
            <person name="Cao P."/>
        </authorList>
    </citation>
    <scope>NUCLEOTIDE SEQUENCE [LARGE SCALE GENOMIC DNA]</scope>
    <source>
        <strain evidence="2 3">NEAU-AAG5</strain>
    </source>
</reference>
<dbReference type="EMBL" id="WOFH01000008">
    <property type="protein sequence ID" value="MUN39413.1"/>
    <property type="molecule type" value="Genomic_DNA"/>
</dbReference>
<protein>
    <submittedName>
        <fullName evidence="2">XRE family transcriptional regulator</fullName>
    </submittedName>
</protein>
<accession>A0A7K1L554</accession>
<name>A0A7K1L554_9ACTN</name>